<proteinExistence type="predicted"/>
<name>A0A160TFN7_9ZZZZ</name>
<reference evidence="1" key="1">
    <citation type="submission" date="2015-10" db="EMBL/GenBank/DDBJ databases">
        <authorList>
            <person name="Gilbert D.G."/>
        </authorList>
    </citation>
    <scope>NUCLEOTIDE SEQUENCE</scope>
</reference>
<dbReference type="AlphaFoldDB" id="A0A160TFN7"/>
<dbReference type="EMBL" id="CZQC01000069">
    <property type="protein sequence ID" value="CUS42688.1"/>
    <property type="molecule type" value="Genomic_DNA"/>
</dbReference>
<evidence type="ECO:0000313" key="1">
    <source>
        <dbReference type="EMBL" id="CUS42688.1"/>
    </source>
</evidence>
<sequence>MNHFSLILILDGLSMKLAFASLVNEAYDSPFVLPPVWQITRIRESHP</sequence>
<accession>A0A160TFN7</accession>
<protein>
    <submittedName>
        <fullName evidence="1">Uncharacterized protein</fullName>
    </submittedName>
</protein>
<organism evidence="1">
    <name type="scientific">hydrothermal vent metagenome</name>
    <dbReference type="NCBI Taxonomy" id="652676"/>
    <lineage>
        <taxon>unclassified sequences</taxon>
        <taxon>metagenomes</taxon>
        <taxon>ecological metagenomes</taxon>
    </lineage>
</organism>
<gene>
    <name evidence="1" type="ORF">MGWOODY_Tha2661</name>
</gene>